<dbReference type="RefSeq" id="WP_177269530.1">
    <property type="nucleotide sequence ID" value="NZ_JACRTA010000001.1"/>
</dbReference>
<name>A0A926E5D0_9FIRM</name>
<evidence type="ECO:0000313" key="2">
    <source>
        <dbReference type="Proteomes" id="UP000610862"/>
    </source>
</evidence>
<sequence length="497" mass="58610">MKEKSYTQLSLILDHLFIKSKDLASAIHVDASMVSRWRTGKRILSNRSEHYANIINFILYWDERMNYQNIATFLIDYYPNNSYETRDDFHSAIDMWLSEKKISPSSPPEYPPVSSPAMNIQLNILDTTLQKKKAMLYLLDVALSLSDSRNLYILMDTFADKLLNEEDFYSKWIERLKMVTSKGITVHFIYSSYFLGSSIINMDNFLKLCFSENYHAYYMAKASGHPFMLCVLEESFAITNFVHIPDEKTSSFFTFSDRKLLYRFQHYYLEQLNNCTSFLNYYNYPNHFFDHMDFSSDAKRKLCCYDPTPFLFPVPPEFFKEILDYNGFDDESASLIMKRYMSIIYEPFMSADNVFTHNIILDISEMARALRSADQIIMCKILTDEEIVIPRKFFSGYVQYIYDFIRKHMKSGNPPFDIFLITDSNMSLPRDSSVFTVDSLFAYIHSYSMNRYLMITNPAIATDMYRYIKKAWDKLPEENHYTKSSLLLLEKLLRTLS</sequence>
<evidence type="ECO:0000313" key="1">
    <source>
        <dbReference type="EMBL" id="MBC8567478.1"/>
    </source>
</evidence>
<reference evidence="1" key="1">
    <citation type="submission" date="2020-08" db="EMBL/GenBank/DDBJ databases">
        <title>Genome public.</title>
        <authorList>
            <person name="Liu C."/>
            <person name="Sun Q."/>
        </authorList>
    </citation>
    <scope>NUCLEOTIDE SEQUENCE</scope>
    <source>
        <strain evidence="1">NSJ-24</strain>
    </source>
</reference>
<dbReference type="Proteomes" id="UP000610862">
    <property type="component" value="Unassembled WGS sequence"/>
</dbReference>
<accession>A0A926E5D0</accession>
<protein>
    <submittedName>
        <fullName evidence="1">Uncharacterized protein</fullName>
    </submittedName>
</protein>
<keyword evidence="2" id="KW-1185">Reference proteome</keyword>
<dbReference type="AlphaFoldDB" id="A0A926E5D0"/>
<gene>
    <name evidence="1" type="ORF">H8692_01725</name>
</gene>
<proteinExistence type="predicted"/>
<comment type="caution">
    <text evidence="1">The sequence shown here is derived from an EMBL/GenBank/DDBJ whole genome shotgun (WGS) entry which is preliminary data.</text>
</comment>
<dbReference type="EMBL" id="JACRTA010000001">
    <property type="protein sequence ID" value="MBC8567478.1"/>
    <property type="molecule type" value="Genomic_DNA"/>
</dbReference>
<organism evidence="1 2">
    <name type="scientific">Lentihominibacter hominis</name>
    <dbReference type="NCBI Taxonomy" id="2763645"/>
    <lineage>
        <taxon>Bacteria</taxon>
        <taxon>Bacillati</taxon>
        <taxon>Bacillota</taxon>
        <taxon>Clostridia</taxon>
        <taxon>Peptostreptococcales</taxon>
        <taxon>Anaerovoracaceae</taxon>
        <taxon>Lentihominibacter</taxon>
    </lineage>
</organism>